<proteinExistence type="predicted"/>
<evidence type="ECO:0000313" key="1">
    <source>
        <dbReference type="EMBL" id="ENN73745.1"/>
    </source>
</evidence>
<gene>
    <name evidence="1" type="ORF">YQE_09641</name>
</gene>
<dbReference type="HOGENOM" id="CLU_1157456_0_0_1"/>
<reference evidence="1" key="1">
    <citation type="journal article" date="2013" name="Genome Biol.">
        <title>Draft genome of the mountain pine beetle, Dendroctonus ponderosae Hopkins, a major forest pest.</title>
        <authorList>
            <person name="Keeling C.I."/>
            <person name="Yuen M.M."/>
            <person name="Liao N.Y."/>
            <person name="Docking T.R."/>
            <person name="Chan S.K."/>
            <person name="Taylor G.A."/>
            <person name="Palmquist D.L."/>
            <person name="Jackman S.D."/>
            <person name="Nguyen A."/>
            <person name="Li M."/>
            <person name="Henderson H."/>
            <person name="Janes J.K."/>
            <person name="Zhao Y."/>
            <person name="Pandoh P."/>
            <person name="Moore R."/>
            <person name="Sperling F.A."/>
            <person name="Huber D.P."/>
            <person name="Birol I."/>
            <person name="Jones S.J."/>
            <person name="Bohlmann J."/>
        </authorList>
    </citation>
    <scope>NUCLEOTIDE SEQUENCE</scope>
</reference>
<sequence>MRRDIPILGRPVQDCPMRESTGKTPIAEHIFRWQAGRVFRAELYAILEVATDKEVIEGLEGEIEIYSDSQAALNALLSVIMGSRLIQECWDALNKVAERKQGNLARIFCPISAEPHIGLNNRQVASALNDWAPKGTTKSWRKAEGCRQAKELIGMPGEANATSKWLMSWSRWALRTLIGPRMPTMWNGRGNIVSTSRSMPPLGVHEKALAWGLHTLLQGTVFPRVKTDPRLRQEDWTPGW</sequence>
<organism evidence="1">
    <name type="scientific">Dendroctonus ponderosae</name>
    <name type="common">Mountain pine beetle</name>
    <dbReference type="NCBI Taxonomy" id="77166"/>
    <lineage>
        <taxon>Eukaryota</taxon>
        <taxon>Metazoa</taxon>
        <taxon>Ecdysozoa</taxon>
        <taxon>Arthropoda</taxon>
        <taxon>Hexapoda</taxon>
        <taxon>Insecta</taxon>
        <taxon>Pterygota</taxon>
        <taxon>Neoptera</taxon>
        <taxon>Endopterygota</taxon>
        <taxon>Coleoptera</taxon>
        <taxon>Polyphaga</taxon>
        <taxon>Cucujiformia</taxon>
        <taxon>Curculionidae</taxon>
        <taxon>Scolytinae</taxon>
        <taxon>Dendroctonus</taxon>
    </lineage>
</organism>
<accession>N6TWS5</accession>
<dbReference type="GO" id="GO:0003676">
    <property type="term" value="F:nucleic acid binding"/>
    <property type="evidence" value="ECO:0007669"/>
    <property type="project" value="InterPro"/>
</dbReference>
<dbReference type="EMBL" id="KB741135">
    <property type="protein sequence ID" value="ENN73745.1"/>
    <property type="molecule type" value="Genomic_DNA"/>
</dbReference>
<dbReference type="InterPro" id="IPR036397">
    <property type="entry name" value="RNaseH_sf"/>
</dbReference>
<name>N6TWS5_DENPD</name>
<protein>
    <submittedName>
        <fullName evidence="1">Uncharacterized protein</fullName>
    </submittedName>
</protein>
<dbReference type="Gene3D" id="3.30.420.10">
    <property type="entry name" value="Ribonuclease H-like superfamily/Ribonuclease H"/>
    <property type="match status" value="1"/>
</dbReference>
<feature type="non-terminal residue" evidence="1">
    <location>
        <position position="1"/>
    </location>
</feature>
<dbReference type="AlphaFoldDB" id="N6TWS5"/>